<accession>A0A4D6X8V7</accession>
<dbReference type="Pfam" id="PF07366">
    <property type="entry name" value="SnoaL"/>
    <property type="match status" value="1"/>
</dbReference>
<evidence type="ECO:0008006" key="3">
    <source>
        <dbReference type="Google" id="ProtNLM"/>
    </source>
</evidence>
<organism evidence="1 2">
    <name type="scientific">Pseudomonas putida</name>
    <name type="common">Arthrobacter siderocapsulatus</name>
    <dbReference type="NCBI Taxonomy" id="303"/>
    <lineage>
        <taxon>Bacteria</taxon>
        <taxon>Pseudomonadati</taxon>
        <taxon>Pseudomonadota</taxon>
        <taxon>Gammaproteobacteria</taxon>
        <taxon>Pseudomonadales</taxon>
        <taxon>Pseudomonadaceae</taxon>
        <taxon>Pseudomonas</taxon>
    </lineage>
</organism>
<dbReference type="PANTHER" id="PTHR38436:SF1">
    <property type="entry name" value="ESTER CYCLASE"/>
    <property type="match status" value="1"/>
</dbReference>
<reference evidence="2" key="1">
    <citation type="submission" date="2019-04" db="EMBL/GenBank/DDBJ databases">
        <title>Genome sequence of Pseudomonas putida 1290, an auxin catabolizing strain.</title>
        <authorList>
            <person name="Laird T.S."/>
            <person name="Leveau J.H.J."/>
        </authorList>
    </citation>
    <scope>NUCLEOTIDE SEQUENCE [LARGE SCALE GENOMIC DNA]</scope>
    <source>
        <strain evidence="2">1290</strain>
    </source>
</reference>
<evidence type="ECO:0000313" key="2">
    <source>
        <dbReference type="Proteomes" id="UP000298551"/>
    </source>
</evidence>
<dbReference type="InterPro" id="IPR032710">
    <property type="entry name" value="NTF2-like_dom_sf"/>
</dbReference>
<dbReference type="PANTHER" id="PTHR38436">
    <property type="entry name" value="POLYKETIDE CYCLASE SNOAL-LIKE DOMAIN"/>
    <property type="match status" value="1"/>
</dbReference>
<name>A0A4D6X8V7_PSEPU</name>
<dbReference type="SUPFAM" id="SSF54427">
    <property type="entry name" value="NTF2-like"/>
    <property type="match status" value="1"/>
</dbReference>
<dbReference type="Proteomes" id="UP000298551">
    <property type="component" value="Chromosome"/>
</dbReference>
<dbReference type="RefSeq" id="WP_136915254.1">
    <property type="nucleotide sequence ID" value="NZ_CP039371.1"/>
</dbReference>
<dbReference type="GO" id="GO:0030638">
    <property type="term" value="P:polyketide metabolic process"/>
    <property type="evidence" value="ECO:0007669"/>
    <property type="project" value="InterPro"/>
</dbReference>
<dbReference type="OrthoDB" id="9812089at2"/>
<proteinExistence type="predicted"/>
<dbReference type="InterPro" id="IPR009959">
    <property type="entry name" value="Cyclase_SnoaL-like"/>
</dbReference>
<dbReference type="EMBL" id="CP039371">
    <property type="protein sequence ID" value="QCI13106.1"/>
    <property type="molecule type" value="Genomic_DNA"/>
</dbReference>
<protein>
    <recommendedName>
        <fullName evidence="3">SnoaL-like domain-containing protein</fullName>
    </recommendedName>
</protein>
<gene>
    <name evidence="1" type="ORF">E6B08_17770</name>
</gene>
<evidence type="ECO:0000313" key="1">
    <source>
        <dbReference type="EMBL" id="QCI13106.1"/>
    </source>
</evidence>
<dbReference type="Gene3D" id="3.10.450.50">
    <property type="match status" value="1"/>
</dbReference>
<dbReference type="AlphaFoldDB" id="A0A4D6X8V7"/>
<sequence length="125" mass="14343">MSLEANKELVKNFYQSIVVRGEFDKIPLYMGENYTQHSILAANGVEGLKQFVSEHRAKYPDTRLEFKRVIAEGDLVVTHSHAVFYEGHQGSAVIDIFRVEDDKVVEHWEVFQDIPERTLSGNSVF</sequence>